<evidence type="ECO:0000256" key="1">
    <source>
        <dbReference type="SAM" id="MobiDB-lite"/>
    </source>
</evidence>
<evidence type="ECO:0000313" key="3">
    <source>
        <dbReference type="Proteomes" id="UP000830375"/>
    </source>
</evidence>
<comment type="caution">
    <text evidence="2">The sequence shown here is derived from an EMBL/GenBank/DDBJ whole genome shotgun (WGS) entry which is preliminary data.</text>
</comment>
<reference evidence="2 3" key="1">
    <citation type="submission" date="2022-01" db="EMBL/GenBank/DDBJ databases">
        <title>A high-quality chromosome-level genome assembly of rohu carp, Labeo rohita.</title>
        <authorList>
            <person name="Arick M.A. II"/>
            <person name="Hsu C.-Y."/>
            <person name="Magbanua Z."/>
            <person name="Pechanova O."/>
            <person name="Grover C."/>
            <person name="Miller E."/>
            <person name="Thrash A."/>
            <person name="Ezzel L."/>
            <person name="Alam S."/>
            <person name="Benzie J."/>
            <person name="Hamilton M."/>
            <person name="Karsi A."/>
            <person name="Lawrence M.L."/>
            <person name="Peterson D.G."/>
        </authorList>
    </citation>
    <scope>NUCLEOTIDE SEQUENCE [LARGE SCALE GENOMIC DNA]</scope>
    <source>
        <strain evidence="3">BAU-BD-2019</strain>
        <tissue evidence="2">Blood</tissue>
    </source>
</reference>
<feature type="region of interest" description="Disordered" evidence="1">
    <location>
        <begin position="92"/>
        <end position="152"/>
    </location>
</feature>
<organism evidence="2 3">
    <name type="scientific">Labeo rohita</name>
    <name type="common">Indian major carp</name>
    <name type="synonym">Cyprinus rohita</name>
    <dbReference type="NCBI Taxonomy" id="84645"/>
    <lineage>
        <taxon>Eukaryota</taxon>
        <taxon>Metazoa</taxon>
        <taxon>Chordata</taxon>
        <taxon>Craniata</taxon>
        <taxon>Vertebrata</taxon>
        <taxon>Euteleostomi</taxon>
        <taxon>Actinopterygii</taxon>
        <taxon>Neopterygii</taxon>
        <taxon>Teleostei</taxon>
        <taxon>Ostariophysi</taxon>
        <taxon>Cypriniformes</taxon>
        <taxon>Cyprinidae</taxon>
        <taxon>Labeoninae</taxon>
        <taxon>Labeonini</taxon>
        <taxon>Labeo</taxon>
    </lineage>
</organism>
<gene>
    <name evidence="2" type="ORF">H4Q32_010545</name>
</gene>
<name>A0ABQ8MUY2_LABRO</name>
<dbReference type="Proteomes" id="UP000830375">
    <property type="component" value="Unassembled WGS sequence"/>
</dbReference>
<feature type="region of interest" description="Disordered" evidence="1">
    <location>
        <begin position="164"/>
        <end position="231"/>
    </location>
</feature>
<feature type="compositionally biased region" description="Gly residues" evidence="1">
    <location>
        <begin position="96"/>
        <end position="105"/>
    </location>
</feature>
<feature type="compositionally biased region" description="Basic and acidic residues" evidence="1">
    <location>
        <begin position="166"/>
        <end position="181"/>
    </location>
</feature>
<dbReference type="GO" id="GO:0003746">
    <property type="term" value="F:translation elongation factor activity"/>
    <property type="evidence" value="ECO:0007669"/>
    <property type="project" value="UniProtKB-KW"/>
</dbReference>
<protein>
    <submittedName>
        <fullName evidence="2">Elongation factor 4</fullName>
    </submittedName>
</protein>
<keyword evidence="3" id="KW-1185">Reference proteome</keyword>
<keyword evidence="2" id="KW-0251">Elongation factor</keyword>
<feature type="compositionally biased region" description="Gly residues" evidence="1">
    <location>
        <begin position="188"/>
        <end position="197"/>
    </location>
</feature>
<evidence type="ECO:0000313" key="2">
    <source>
        <dbReference type="EMBL" id="KAI2666633.1"/>
    </source>
</evidence>
<feature type="compositionally biased region" description="Basic and acidic residues" evidence="1">
    <location>
        <begin position="124"/>
        <end position="152"/>
    </location>
</feature>
<keyword evidence="2" id="KW-0648">Protein biosynthesis</keyword>
<proteinExistence type="predicted"/>
<dbReference type="EMBL" id="JACTAM010000003">
    <property type="protein sequence ID" value="KAI2666633.1"/>
    <property type="molecule type" value="Genomic_DNA"/>
</dbReference>
<sequence length="280" mass="29997">MAFPLELGGADRFIPEEGKWAEKKGLSRMGQGGATLQCVEWHPCVYSVQPELGVEKSCFAECKAQFKPGNFSQITGHSGQCQGITGTAKGWQEVSAGGGSGGGRTPGRWTINKVQGGDVGRSQGGDRRVQGGSDRGRNQGEDSRDLEQEEPGRTQTAAMMVAHGGADGERGHGGGRADDSRGLTSCSGAGGGGALGGDGEEEEPNRAECNPEVELEGQLTKAEPKGRGSEGARWSWWTDGLWWRQGSWKPWWSRWVAGLRRSLALGGWKWSRGILQTRRQ</sequence>
<accession>A0ABQ8MUY2</accession>